<reference evidence="1" key="1">
    <citation type="submission" date="2021-06" db="EMBL/GenBank/DDBJ databases">
        <title>Parelaphostrongylus tenuis whole genome reference sequence.</title>
        <authorList>
            <person name="Garwood T.J."/>
            <person name="Larsen P.A."/>
            <person name="Fountain-Jones N.M."/>
            <person name="Garbe J.R."/>
            <person name="Macchietto M.G."/>
            <person name="Kania S.A."/>
            <person name="Gerhold R.W."/>
            <person name="Richards J.E."/>
            <person name="Wolf T.M."/>
        </authorList>
    </citation>
    <scope>NUCLEOTIDE SEQUENCE</scope>
    <source>
        <strain evidence="1">MNPRO001-30</strain>
        <tissue evidence="1">Meninges</tissue>
    </source>
</reference>
<evidence type="ECO:0000313" key="1">
    <source>
        <dbReference type="EMBL" id="KAJ1359045.1"/>
    </source>
</evidence>
<protein>
    <submittedName>
        <fullName evidence="1">Uncharacterized protein</fullName>
    </submittedName>
</protein>
<sequence length="93" mass="10189">MSGGLASLVAKSCSHTGKSVKIVVNIFTRHGSSSKYTGCGKKDRKQQTDKEHYNTFSKHNDTCHTVVVLLAVCKHVQLCLPGSQYHESIISIQ</sequence>
<comment type="caution">
    <text evidence="1">The sequence shown here is derived from an EMBL/GenBank/DDBJ whole genome shotgun (WGS) entry which is preliminary data.</text>
</comment>
<gene>
    <name evidence="1" type="ORF">KIN20_017660</name>
</gene>
<keyword evidence="2" id="KW-1185">Reference proteome</keyword>
<evidence type="ECO:0000313" key="2">
    <source>
        <dbReference type="Proteomes" id="UP001196413"/>
    </source>
</evidence>
<dbReference type="AlphaFoldDB" id="A0AAD5MIU2"/>
<dbReference type="EMBL" id="JAHQIW010003536">
    <property type="protein sequence ID" value="KAJ1359045.1"/>
    <property type="molecule type" value="Genomic_DNA"/>
</dbReference>
<accession>A0AAD5MIU2</accession>
<proteinExistence type="predicted"/>
<organism evidence="1 2">
    <name type="scientific">Parelaphostrongylus tenuis</name>
    <name type="common">Meningeal worm</name>
    <dbReference type="NCBI Taxonomy" id="148309"/>
    <lineage>
        <taxon>Eukaryota</taxon>
        <taxon>Metazoa</taxon>
        <taxon>Ecdysozoa</taxon>
        <taxon>Nematoda</taxon>
        <taxon>Chromadorea</taxon>
        <taxon>Rhabditida</taxon>
        <taxon>Rhabditina</taxon>
        <taxon>Rhabditomorpha</taxon>
        <taxon>Strongyloidea</taxon>
        <taxon>Metastrongylidae</taxon>
        <taxon>Parelaphostrongylus</taxon>
    </lineage>
</organism>
<name>A0AAD5MIU2_PARTN</name>
<dbReference type="Proteomes" id="UP001196413">
    <property type="component" value="Unassembled WGS sequence"/>
</dbReference>